<dbReference type="GO" id="GO:0016787">
    <property type="term" value="F:hydrolase activity"/>
    <property type="evidence" value="ECO:0007669"/>
    <property type="project" value="UniProtKB-KW"/>
</dbReference>
<feature type="transmembrane region" description="Helical" evidence="4">
    <location>
        <begin position="70"/>
        <end position="91"/>
    </location>
</feature>
<evidence type="ECO:0000313" key="6">
    <source>
        <dbReference type="Proteomes" id="UP000032545"/>
    </source>
</evidence>
<dbReference type="AlphaFoldDB" id="A0A0D8BNK4"/>
<dbReference type="CDD" id="cd05830">
    <property type="entry name" value="Sortase_E"/>
    <property type="match status" value="1"/>
</dbReference>
<organism evidence="5 6">
    <name type="scientific">Frankia torreyi</name>
    <dbReference type="NCBI Taxonomy" id="1856"/>
    <lineage>
        <taxon>Bacteria</taxon>
        <taxon>Bacillati</taxon>
        <taxon>Actinomycetota</taxon>
        <taxon>Actinomycetes</taxon>
        <taxon>Frankiales</taxon>
        <taxon>Frankiaceae</taxon>
        <taxon>Frankia</taxon>
    </lineage>
</organism>
<keyword evidence="6" id="KW-1185">Reference proteome</keyword>
<dbReference type="PATRIC" id="fig|1502723.3.peg.255"/>
<dbReference type="Gene3D" id="2.40.260.10">
    <property type="entry name" value="Sortase"/>
    <property type="match status" value="1"/>
</dbReference>
<dbReference type="NCBIfam" id="NF033747">
    <property type="entry name" value="class_E_sortase"/>
    <property type="match status" value="1"/>
</dbReference>
<proteinExistence type="predicted"/>
<dbReference type="InterPro" id="IPR023365">
    <property type="entry name" value="Sortase_dom-sf"/>
</dbReference>
<comment type="caution">
    <text evidence="5">The sequence shown here is derived from an EMBL/GenBank/DDBJ whole genome shotgun (WGS) entry which is preliminary data.</text>
</comment>
<dbReference type="Pfam" id="PF04203">
    <property type="entry name" value="Sortase"/>
    <property type="match status" value="1"/>
</dbReference>
<dbReference type="OrthoDB" id="5242879at2"/>
<dbReference type="InterPro" id="IPR005754">
    <property type="entry name" value="Sortase"/>
</dbReference>
<name>A0A0D8BNK4_9ACTN</name>
<dbReference type="Proteomes" id="UP000032545">
    <property type="component" value="Unassembled WGS sequence"/>
</dbReference>
<protein>
    <submittedName>
        <fullName evidence="5">Sortase family protein, LPXTG-site transpeptidase</fullName>
        <ecNumber evidence="5">3.4.22.70</ecNumber>
    </submittedName>
</protein>
<keyword evidence="4" id="KW-0472">Membrane</keyword>
<evidence type="ECO:0000256" key="2">
    <source>
        <dbReference type="PIRSR" id="PIRSR605754-1"/>
    </source>
</evidence>
<reference evidence="5 6" key="2">
    <citation type="journal article" date="2016" name="Genome Announc.">
        <title>Permanent Draft Genome Sequences for Two Variants of Frankia sp. Strain CpI1, the First Frankia Strain Isolated from Root Nodules of Comptonia peregrina.</title>
        <authorList>
            <person name="Oshone R."/>
            <person name="Hurst S.G.IV."/>
            <person name="Abebe-Akele F."/>
            <person name="Simpson S."/>
            <person name="Morris K."/>
            <person name="Thomas W.K."/>
            <person name="Tisa L.S."/>
        </authorList>
    </citation>
    <scope>NUCLEOTIDE SEQUENCE [LARGE SCALE GENOMIC DNA]</scope>
    <source>
        <strain evidence="6">CpI1-S</strain>
    </source>
</reference>
<keyword evidence="1 5" id="KW-0378">Hydrolase</keyword>
<evidence type="ECO:0000256" key="4">
    <source>
        <dbReference type="SAM" id="Phobius"/>
    </source>
</evidence>
<gene>
    <name evidence="5" type="ORF">FF36_00230</name>
</gene>
<evidence type="ECO:0000256" key="3">
    <source>
        <dbReference type="SAM" id="MobiDB-lite"/>
    </source>
</evidence>
<feature type="region of interest" description="Disordered" evidence="3">
    <location>
        <begin position="1"/>
        <end position="36"/>
    </location>
</feature>
<evidence type="ECO:0000313" key="5">
    <source>
        <dbReference type="EMBL" id="KJE25614.1"/>
    </source>
</evidence>
<accession>A0A0D8BNK4</accession>
<dbReference type="EMBL" id="JYFN01000001">
    <property type="protein sequence ID" value="KJE25614.1"/>
    <property type="molecule type" value="Genomic_DNA"/>
</dbReference>
<feature type="active site" description="Proton donor/acceptor" evidence="2">
    <location>
        <position position="189"/>
    </location>
</feature>
<dbReference type="RefSeq" id="WP_095212091.1">
    <property type="nucleotide sequence ID" value="NZ_JYFN01000001.1"/>
</dbReference>
<dbReference type="SUPFAM" id="SSF63817">
    <property type="entry name" value="Sortase"/>
    <property type="match status" value="1"/>
</dbReference>
<feature type="region of interest" description="Disordered" evidence="3">
    <location>
        <begin position="107"/>
        <end position="133"/>
    </location>
</feature>
<dbReference type="InterPro" id="IPR053465">
    <property type="entry name" value="Sortase_Class_E"/>
</dbReference>
<reference evidence="6" key="1">
    <citation type="submission" date="2015-02" db="EMBL/GenBank/DDBJ databases">
        <title>Draft Genome of Frankia sp. CpI1-S.</title>
        <authorList>
            <person name="Oshone R.T."/>
            <person name="Ngom M."/>
            <person name="Ghodhbane-Gtari F."/>
            <person name="Gtari M."/>
            <person name="Morris K."/>
            <person name="Thomas K."/>
            <person name="Sen A."/>
            <person name="Tisa L.S."/>
        </authorList>
    </citation>
    <scope>NUCLEOTIDE SEQUENCE [LARGE SCALE GENOMIC DNA]</scope>
    <source>
        <strain evidence="6">CpI1-S</strain>
    </source>
</reference>
<evidence type="ECO:0000256" key="1">
    <source>
        <dbReference type="ARBA" id="ARBA00022801"/>
    </source>
</evidence>
<keyword evidence="4" id="KW-0812">Transmembrane</keyword>
<dbReference type="InterPro" id="IPR042003">
    <property type="entry name" value="Sortase_E"/>
</dbReference>
<dbReference type="EC" id="3.4.22.70" evidence="5"/>
<feature type="active site" description="Acyl-thioester intermediate" evidence="2">
    <location>
        <position position="257"/>
    </location>
</feature>
<keyword evidence="4" id="KW-1133">Transmembrane helix</keyword>
<dbReference type="NCBIfam" id="TIGR01076">
    <property type="entry name" value="sortase_fam"/>
    <property type="match status" value="1"/>
</dbReference>
<sequence length="290" mass="30544">MAGASSVPAAEDEQGTASSGPATGGIPGPGRPAVPAADAPTVLVEDPASGGESAPAAGWRRMLAGRLARGFGELLITAGIVVALFLAYQLWVTDLFAGRTQDRLHHQLDQAWRRPPAPRAPAGDRVRPAPPPPVDLGDGLAILRVPRFGRDYSPVVVEGVAAADLRRGPGHIPGTAMPGQLGNFVVSGHRTTYGKPFSRLDELKVGDPLVVEVRDRYYTYRVTGSEVVTPNRVDVTYPVPKRPGVAPAKDLITLTTCHPKFSASHRLIVYGELVDTTVKSAGVPPALRGE</sequence>